<dbReference type="AlphaFoldDB" id="A0A1H2ZB68"/>
<accession>A0A1H2ZB68</accession>
<keyword evidence="1" id="KW-0732">Signal</keyword>
<gene>
    <name evidence="2" type="ORF">SAMN05444358_103155</name>
</gene>
<feature type="signal peptide" evidence="1">
    <location>
        <begin position="1"/>
        <end position="23"/>
    </location>
</feature>
<name>A0A1H2ZB68_9RHOB</name>
<dbReference type="RefSeq" id="WP_074736958.1">
    <property type="nucleotide sequence ID" value="NZ_FNNP01000003.1"/>
</dbReference>
<evidence type="ECO:0008006" key="4">
    <source>
        <dbReference type="Google" id="ProtNLM"/>
    </source>
</evidence>
<proteinExistence type="predicted"/>
<keyword evidence="3" id="KW-1185">Reference proteome</keyword>
<reference evidence="3" key="1">
    <citation type="submission" date="2016-10" db="EMBL/GenBank/DDBJ databases">
        <authorList>
            <person name="Varghese N."/>
            <person name="Submissions S."/>
        </authorList>
    </citation>
    <scope>NUCLEOTIDE SEQUENCE [LARGE SCALE GENOMIC DNA]</scope>
    <source>
        <strain evidence="3">DSM 27839</strain>
    </source>
</reference>
<dbReference type="EMBL" id="FNNP01000003">
    <property type="protein sequence ID" value="SDX14567.1"/>
    <property type="molecule type" value="Genomic_DNA"/>
</dbReference>
<dbReference type="Proteomes" id="UP000183400">
    <property type="component" value="Unassembled WGS sequence"/>
</dbReference>
<evidence type="ECO:0000313" key="3">
    <source>
        <dbReference type="Proteomes" id="UP000183400"/>
    </source>
</evidence>
<evidence type="ECO:0000313" key="2">
    <source>
        <dbReference type="EMBL" id="SDX14567.1"/>
    </source>
</evidence>
<organism evidence="2 3">
    <name type="scientific">Ruegeria halocynthiae</name>
    <dbReference type="NCBI Taxonomy" id="985054"/>
    <lineage>
        <taxon>Bacteria</taxon>
        <taxon>Pseudomonadati</taxon>
        <taxon>Pseudomonadota</taxon>
        <taxon>Alphaproteobacteria</taxon>
        <taxon>Rhodobacterales</taxon>
        <taxon>Roseobacteraceae</taxon>
        <taxon>Ruegeria</taxon>
    </lineage>
</organism>
<evidence type="ECO:0000256" key="1">
    <source>
        <dbReference type="SAM" id="SignalP"/>
    </source>
</evidence>
<sequence length="121" mass="12852">MKSFVKLTAVTCVALGTAMAAEAKDIKKENQFLDAVAGKTLSGNEAILVISADGKLTGKLKDGRKVAGAWVWSKRFWCRNLVVGGKALPQDCQTVSLDGDQVTFIRNKGKGDSGGTYTITN</sequence>
<dbReference type="OrthoDB" id="7874348at2"/>
<dbReference type="STRING" id="985054.SAMN05444358_103155"/>
<protein>
    <recommendedName>
        <fullName evidence="4">Dihydrodipicolinate reductase</fullName>
    </recommendedName>
</protein>
<feature type="chain" id="PRO_5010274402" description="Dihydrodipicolinate reductase" evidence="1">
    <location>
        <begin position="24"/>
        <end position="121"/>
    </location>
</feature>